<dbReference type="PANTHER" id="PTHR12726">
    <property type="entry name" value="CERAMIDE GLUCOSYLTRANSFERASE"/>
    <property type="match status" value="1"/>
</dbReference>
<dbReference type="Gene3D" id="3.90.550.10">
    <property type="entry name" value="Spore Coat Polysaccharide Biosynthesis Protein SpsA, Chain A"/>
    <property type="match status" value="1"/>
</dbReference>
<feature type="transmembrane region" description="Helical" evidence="11">
    <location>
        <begin position="435"/>
        <end position="456"/>
    </location>
</feature>
<evidence type="ECO:0000256" key="11">
    <source>
        <dbReference type="SAM" id="Phobius"/>
    </source>
</evidence>
<gene>
    <name evidence="12" type="ORF">OFUS_LOCUS20892</name>
</gene>
<keyword evidence="8 11" id="KW-0812">Transmembrane</keyword>
<accession>A0A8S4PR75</accession>
<dbReference type="InterPro" id="IPR025993">
    <property type="entry name" value="Ceramide_glucosylTrfase"/>
</dbReference>
<organism evidence="12 13">
    <name type="scientific">Owenia fusiformis</name>
    <name type="common">Polychaete worm</name>
    <dbReference type="NCBI Taxonomy" id="6347"/>
    <lineage>
        <taxon>Eukaryota</taxon>
        <taxon>Metazoa</taxon>
        <taxon>Spiralia</taxon>
        <taxon>Lophotrochozoa</taxon>
        <taxon>Annelida</taxon>
        <taxon>Polychaeta</taxon>
        <taxon>Sedentaria</taxon>
        <taxon>Canalipalpata</taxon>
        <taxon>Sabellida</taxon>
        <taxon>Oweniida</taxon>
        <taxon>Oweniidae</taxon>
        <taxon>Owenia</taxon>
    </lineage>
</organism>
<dbReference type="PANTHER" id="PTHR12726:SF0">
    <property type="entry name" value="CERAMIDE GLUCOSYLTRANSFERASE"/>
    <property type="match status" value="1"/>
</dbReference>
<evidence type="ECO:0000256" key="6">
    <source>
        <dbReference type="ARBA" id="ARBA00022676"/>
    </source>
</evidence>
<proteinExistence type="inferred from homology"/>
<dbReference type="GO" id="GO:0008120">
    <property type="term" value="F:ceramide glucosyltransferase activity"/>
    <property type="evidence" value="ECO:0007669"/>
    <property type="project" value="UniProtKB-EC"/>
</dbReference>
<sequence>MDAKEDVACHHYQHHSTNEIFVCIHFNQFQSFHKNVTSVELFTILTTYTPTDQVNSTLHLQKMFIMDEVTLNYIVFCAAMVPIILYGIVGTFFCVSLFYAKFYLHRKGDPSLLLTELPGVSIIKPLMGVDPLLEENLESHFLINYPKYELLLCVQDEQDPVLELIQKLKARYPKVDTTLFIAGEVYTWSGESFQIVGEGQVTQRGEDGIINPMVHNMAPGYNHASYDLIWISTSRIKASTEILLDMVGKIQPAKVAMVHQMPFTTDQKGIAATVEKIYFGCNIARNYLALNVFNVPCVTGMSYLVKKAALDEINGLSYYGKYLAEDFFIAKFLHEKGYILRVAAVPAQQNVASCTVVGYKDRMVRWLRLRLNMMWFVSGVLEPMSEALILGTYGAWAIHHFFGYNPYIVFLIHTSVWIILDYINLRMIENGPLPFNKLQFALGWFIRETLVIFVFFEALTNPWRIKWGKRTYRVSCGGHTEILNDKAILPI</sequence>
<dbReference type="GO" id="GO:0006679">
    <property type="term" value="P:glucosylceramide biosynthetic process"/>
    <property type="evidence" value="ECO:0007669"/>
    <property type="project" value="TreeGrafter"/>
</dbReference>
<evidence type="ECO:0000313" key="12">
    <source>
        <dbReference type="EMBL" id="CAH1796487.1"/>
    </source>
</evidence>
<evidence type="ECO:0000256" key="3">
    <source>
        <dbReference type="ARBA" id="ARBA00004991"/>
    </source>
</evidence>
<comment type="pathway">
    <text evidence="2">Lipid metabolism; sphingolipid metabolism.</text>
</comment>
<comment type="similarity">
    <text evidence="4">Belongs to the glycosyltransferase 2 family.</text>
</comment>
<keyword evidence="6" id="KW-0328">Glycosyltransferase</keyword>
<name>A0A8S4PR75_OWEFU</name>
<dbReference type="OrthoDB" id="1483400at2759"/>
<keyword evidence="10 11" id="KW-0472">Membrane</keyword>
<feature type="transmembrane region" description="Helical" evidence="11">
    <location>
        <begin position="373"/>
        <end position="398"/>
    </location>
</feature>
<evidence type="ECO:0000256" key="2">
    <source>
        <dbReference type="ARBA" id="ARBA00004760"/>
    </source>
</evidence>
<dbReference type="Proteomes" id="UP000749559">
    <property type="component" value="Unassembled WGS sequence"/>
</dbReference>
<reference evidence="12" key="1">
    <citation type="submission" date="2022-03" db="EMBL/GenBank/DDBJ databases">
        <authorList>
            <person name="Martin C."/>
        </authorList>
    </citation>
    <scope>NUCLEOTIDE SEQUENCE</scope>
</reference>
<evidence type="ECO:0000256" key="5">
    <source>
        <dbReference type="ARBA" id="ARBA00012699"/>
    </source>
</evidence>
<comment type="subcellular location">
    <subcellularLocation>
        <location evidence="1">Membrane</location>
        <topology evidence="1">Multi-pass membrane protein</topology>
    </subcellularLocation>
</comment>
<evidence type="ECO:0000256" key="10">
    <source>
        <dbReference type="ARBA" id="ARBA00023136"/>
    </source>
</evidence>
<dbReference type="EMBL" id="CAIIXF020000010">
    <property type="protein sequence ID" value="CAH1796487.1"/>
    <property type="molecule type" value="Genomic_DNA"/>
</dbReference>
<evidence type="ECO:0000256" key="1">
    <source>
        <dbReference type="ARBA" id="ARBA00004141"/>
    </source>
</evidence>
<dbReference type="InterPro" id="IPR029044">
    <property type="entry name" value="Nucleotide-diphossugar_trans"/>
</dbReference>
<dbReference type="AlphaFoldDB" id="A0A8S4PR75"/>
<comment type="pathway">
    <text evidence="3">Sphingolipid metabolism.</text>
</comment>
<evidence type="ECO:0000256" key="8">
    <source>
        <dbReference type="ARBA" id="ARBA00022692"/>
    </source>
</evidence>
<evidence type="ECO:0000256" key="9">
    <source>
        <dbReference type="ARBA" id="ARBA00022989"/>
    </source>
</evidence>
<dbReference type="Pfam" id="PF13506">
    <property type="entry name" value="Glyco_transf_21"/>
    <property type="match status" value="1"/>
</dbReference>
<feature type="transmembrane region" description="Helical" evidence="11">
    <location>
        <begin position="404"/>
        <end position="423"/>
    </location>
</feature>
<dbReference type="SUPFAM" id="SSF53448">
    <property type="entry name" value="Nucleotide-diphospho-sugar transferases"/>
    <property type="match status" value="1"/>
</dbReference>
<evidence type="ECO:0000256" key="7">
    <source>
        <dbReference type="ARBA" id="ARBA00022679"/>
    </source>
</evidence>
<keyword evidence="7" id="KW-0808">Transferase</keyword>
<feature type="transmembrane region" description="Helical" evidence="11">
    <location>
        <begin position="73"/>
        <end position="100"/>
    </location>
</feature>
<evidence type="ECO:0000313" key="13">
    <source>
        <dbReference type="Proteomes" id="UP000749559"/>
    </source>
</evidence>
<dbReference type="GO" id="GO:0016020">
    <property type="term" value="C:membrane"/>
    <property type="evidence" value="ECO:0007669"/>
    <property type="project" value="UniProtKB-SubCell"/>
</dbReference>
<protein>
    <recommendedName>
        <fullName evidence="5">ceramide glucosyltransferase</fullName>
        <ecNumber evidence="5">2.4.1.80</ecNumber>
    </recommendedName>
</protein>
<keyword evidence="13" id="KW-1185">Reference proteome</keyword>
<comment type="caution">
    <text evidence="12">The sequence shown here is derived from an EMBL/GenBank/DDBJ whole genome shotgun (WGS) entry which is preliminary data.</text>
</comment>
<keyword evidence="9 11" id="KW-1133">Transmembrane helix</keyword>
<dbReference type="EC" id="2.4.1.80" evidence="5"/>
<evidence type="ECO:0000256" key="4">
    <source>
        <dbReference type="ARBA" id="ARBA00006739"/>
    </source>
</evidence>